<dbReference type="KEGG" id="malk:MalAC0309_1693"/>
<reference evidence="2" key="1">
    <citation type="submission" date="2015-12" db="EMBL/GenBank/DDBJ databases">
        <authorList>
            <person name="Shamseldin A."/>
            <person name="Moawad H."/>
            <person name="Abd El-Rahim W.M."/>
            <person name="Sadowsky M.J."/>
        </authorList>
    </citation>
    <scope>NUCLEOTIDE SEQUENCE [LARGE SCALE GENOMIC DNA]</scope>
    <source>
        <strain evidence="2">JAM AC0309</strain>
    </source>
</reference>
<evidence type="ECO:0000313" key="2">
    <source>
        <dbReference type="Proteomes" id="UP000218965"/>
    </source>
</evidence>
<evidence type="ECO:0000313" key="1">
    <source>
        <dbReference type="EMBL" id="BAU32541.1"/>
    </source>
</evidence>
<organism evidence="1 2">
    <name type="scientific">Microcella alkaliphila</name>
    <dbReference type="NCBI Taxonomy" id="279828"/>
    <lineage>
        <taxon>Bacteria</taxon>
        <taxon>Bacillati</taxon>
        <taxon>Actinomycetota</taxon>
        <taxon>Actinomycetes</taxon>
        <taxon>Micrococcales</taxon>
        <taxon>Microbacteriaceae</taxon>
        <taxon>Microcella</taxon>
    </lineage>
</organism>
<name>A0A0U5BVQ5_9MICO</name>
<gene>
    <name evidence="1" type="ORF">MalAC0309_1693</name>
</gene>
<dbReference type="RefSeq" id="WP_231923885.1">
    <property type="nucleotide sequence ID" value="NZ_AP017315.1"/>
</dbReference>
<dbReference type="EMBL" id="AP017315">
    <property type="protein sequence ID" value="BAU32541.1"/>
    <property type="molecule type" value="Genomic_DNA"/>
</dbReference>
<dbReference type="InterPro" id="IPR052922">
    <property type="entry name" value="Cytidylate_Kinase-2"/>
</dbReference>
<dbReference type="AlphaFoldDB" id="A0A0U5BVQ5"/>
<dbReference type="SUPFAM" id="SSF52540">
    <property type="entry name" value="P-loop containing nucleoside triphosphate hydrolases"/>
    <property type="match status" value="1"/>
</dbReference>
<dbReference type="PANTHER" id="PTHR37816">
    <property type="entry name" value="YALI0E33011P"/>
    <property type="match status" value="1"/>
</dbReference>
<accession>A0A0U5BVQ5</accession>
<dbReference type="Proteomes" id="UP000218965">
    <property type="component" value="Chromosome"/>
</dbReference>
<sequence length="195" mass="22440">MPKRVPSPELMAAVDALRAPDARVAIAGVSGSGKSTLARRLSAAVDLPYTELDALHWGADWTPRPSFADDVCELVARERWVTEWQYRAVRPLILGRATVMIWLDPPFRTTFRRVVSRTLWRRLRREELWNGNQEPGIRHAILHREGIIRWTVSTRNKYRNLIESAVRTRPDLVVLRTRRTREVRALLAAVSTTQD</sequence>
<protein>
    <submittedName>
        <fullName evidence="1">Topology modulation family protein</fullName>
    </submittedName>
</protein>
<dbReference type="Gene3D" id="3.40.50.300">
    <property type="entry name" value="P-loop containing nucleotide triphosphate hydrolases"/>
    <property type="match status" value="1"/>
</dbReference>
<dbReference type="InterPro" id="IPR027417">
    <property type="entry name" value="P-loop_NTPase"/>
</dbReference>
<proteinExistence type="predicted"/>
<reference evidence="1 2" key="2">
    <citation type="submission" date="2016-01" db="EMBL/GenBank/DDBJ databases">
        <title>Microcella alkaliphila JAM AC0309 whole genome shotgun sequence.</title>
        <authorList>
            <person name="Kurata A."/>
            <person name="Hirose Y."/>
            <person name="Kishimoto N."/>
            <person name="Kobayashi T."/>
        </authorList>
    </citation>
    <scope>NUCLEOTIDE SEQUENCE [LARGE SCALE GENOMIC DNA]</scope>
    <source>
        <strain evidence="1 2">JAM AC0309</strain>
    </source>
</reference>
<dbReference type="PANTHER" id="PTHR37816:SF1">
    <property type="entry name" value="TOXIN"/>
    <property type="match status" value="1"/>
</dbReference>